<keyword evidence="10 11" id="KW-0998">Cell outer membrane</keyword>
<dbReference type="GO" id="GO:0009279">
    <property type="term" value="C:cell outer membrane"/>
    <property type="evidence" value="ECO:0007669"/>
    <property type="project" value="UniProtKB-SubCell"/>
</dbReference>
<feature type="domain" description="TonB-dependent receptor plug" evidence="14">
    <location>
        <begin position="10"/>
        <end position="118"/>
    </location>
</feature>
<evidence type="ECO:0000256" key="4">
    <source>
        <dbReference type="ARBA" id="ARBA00022496"/>
    </source>
</evidence>
<dbReference type="InterPro" id="IPR039426">
    <property type="entry name" value="TonB-dep_rcpt-like"/>
</dbReference>
<feature type="domain" description="TonB-dependent receptor-like beta-barrel" evidence="13">
    <location>
        <begin position="212"/>
        <end position="709"/>
    </location>
</feature>
<evidence type="ECO:0000313" key="15">
    <source>
        <dbReference type="EMBL" id="MDH2134629.1"/>
    </source>
</evidence>
<dbReference type="RefSeq" id="WP_279730418.1">
    <property type="nucleotide sequence ID" value="NZ_JAOCKX010000063.1"/>
</dbReference>
<comment type="subcellular location">
    <subcellularLocation>
        <location evidence="1 11">Cell outer membrane</location>
        <topology evidence="1 11">Multi-pass membrane protein</topology>
    </subcellularLocation>
</comment>
<evidence type="ECO:0000313" key="16">
    <source>
        <dbReference type="Proteomes" id="UP001162318"/>
    </source>
</evidence>
<accession>A0AA42X379</accession>
<dbReference type="SUPFAM" id="SSF56935">
    <property type="entry name" value="Porins"/>
    <property type="match status" value="1"/>
</dbReference>
<keyword evidence="4" id="KW-0410">Iron transport</keyword>
<gene>
    <name evidence="15" type="ORF">N5J77_26190</name>
</gene>
<dbReference type="EMBL" id="JAOCKX010000063">
    <property type="protein sequence ID" value="MDH2134629.1"/>
    <property type="molecule type" value="Genomic_DNA"/>
</dbReference>
<evidence type="ECO:0000256" key="2">
    <source>
        <dbReference type="ARBA" id="ARBA00022448"/>
    </source>
</evidence>
<evidence type="ECO:0000259" key="14">
    <source>
        <dbReference type="Pfam" id="PF07715"/>
    </source>
</evidence>
<dbReference type="InterPro" id="IPR012910">
    <property type="entry name" value="Plug_dom"/>
</dbReference>
<sequence>MTARRRQERAQDVPISLSTVDDRTLLTTGYSNLTQIANLTPSLTIRGTNARNTYLNIRGLGSNSTQNDGLEIGVGVYVDDVYYGRVGSSQFDLIDLERVEVLRGPQGTLFGKNTTAGAISITTREPSFSPEFRGEISIGENGYRQVRASASNALVPDRLAIRLTASRTLEDGYFHNSYNGKSLGDSDNLSLRGQLLFVPTDRIRVKLIGDYAEQDASGFGSAWVGYFTKYDNGATIANNIIDRTTRLGYAQPNAFGDPYARVTSVNAPTTSSMRSGGVSGKVDVDLDWATLTSITAWRYWNWQPQNDTDGTALDINPIGGTANRQRQFSQEVRLASQGKRTIDYVVGAYYVHQVIHALSEYRLGADYAAWNNPNANRAIANYAYTGFQANSAATPKTDSYALFGQSTWNASNALSLTAGLRFTHEDRQACYDQYMAAGNDLSLLSAADRVTAQALRDALYPATSYFRKVSDNALTGQINLSYKIAPDILAFASYARGVKSGGVNVGQLPAGVSGIVEPEKVDAYEIGLKTQFWDRKITANFAGFWTDVEDYQAAIAEQIGTTTSYRRYISNIPGVRSRGFEADIAIVPTTNLRLSASAAYTDTTFKSYPNAQAPVETRNVSQTQDLSGEQLVNIPKFVYTLAADYSHPVHVIGDDALYLRADYNHRSSYITDETNSRYARVPGYGVLNARVGLRIDGERWDVSVWARNLLDKKYYNAMTAAATGLITAGIGNPRQIGGTLRVNF</sequence>
<name>A0AA42X379_SPHYA</name>
<evidence type="ECO:0000256" key="5">
    <source>
        <dbReference type="ARBA" id="ARBA00022692"/>
    </source>
</evidence>
<evidence type="ECO:0000256" key="3">
    <source>
        <dbReference type="ARBA" id="ARBA00022452"/>
    </source>
</evidence>
<dbReference type="Pfam" id="PF07715">
    <property type="entry name" value="Plug"/>
    <property type="match status" value="1"/>
</dbReference>
<dbReference type="Pfam" id="PF00593">
    <property type="entry name" value="TonB_dep_Rec_b-barrel"/>
    <property type="match status" value="1"/>
</dbReference>
<proteinExistence type="inferred from homology"/>
<evidence type="ECO:0000256" key="6">
    <source>
        <dbReference type="ARBA" id="ARBA00023004"/>
    </source>
</evidence>
<dbReference type="PANTHER" id="PTHR32552">
    <property type="entry name" value="FERRICHROME IRON RECEPTOR-RELATED"/>
    <property type="match status" value="1"/>
</dbReference>
<evidence type="ECO:0000256" key="10">
    <source>
        <dbReference type="ARBA" id="ARBA00023237"/>
    </source>
</evidence>
<dbReference type="InterPro" id="IPR036942">
    <property type="entry name" value="Beta-barrel_TonB_sf"/>
</dbReference>
<evidence type="ECO:0000256" key="9">
    <source>
        <dbReference type="ARBA" id="ARBA00023136"/>
    </source>
</evidence>
<keyword evidence="5 11" id="KW-0812">Transmembrane</keyword>
<dbReference type="PANTHER" id="PTHR32552:SF81">
    <property type="entry name" value="TONB-DEPENDENT OUTER MEMBRANE RECEPTOR"/>
    <property type="match status" value="1"/>
</dbReference>
<dbReference type="Gene3D" id="2.40.170.20">
    <property type="entry name" value="TonB-dependent receptor, beta-barrel domain"/>
    <property type="match status" value="1"/>
</dbReference>
<evidence type="ECO:0000256" key="12">
    <source>
        <dbReference type="RuleBase" id="RU003357"/>
    </source>
</evidence>
<keyword evidence="3 11" id="KW-1134">Transmembrane beta strand</keyword>
<keyword evidence="9 11" id="KW-0472">Membrane</keyword>
<dbReference type="InterPro" id="IPR000531">
    <property type="entry name" value="Beta-barrel_TonB"/>
</dbReference>
<comment type="caution">
    <text evidence="15">The sequence shown here is derived from an EMBL/GenBank/DDBJ whole genome shotgun (WGS) entry which is preliminary data.</text>
</comment>
<evidence type="ECO:0000256" key="11">
    <source>
        <dbReference type="PROSITE-ProRule" id="PRU01360"/>
    </source>
</evidence>
<dbReference type="PROSITE" id="PS52016">
    <property type="entry name" value="TONB_DEPENDENT_REC_3"/>
    <property type="match status" value="1"/>
</dbReference>
<keyword evidence="2 11" id="KW-0813">Transport</keyword>
<keyword evidence="8 12" id="KW-0798">TonB box</keyword>
<organism evidence="15 16">
    <name type="scientific">Sphingobium yanoikuyae</name>
    <name type="common">Sphingomonas yanoikuyae</name>
    <dbReference type="NCBI Taxonomy" id="13690"/>
    <lineage>
        <taxon>Bacteria</taxon>
        <taxon>Pseudomonadati</taxon>
        <taxon>Pseudomonadota</taxon>
        <taxon>Alphaproteobacteria</taxon>
        <taxon>Sphingomonadales</taxon>
        <taxon>Sphingomonadaceae</taxon>
        <taxon>Sphingobium</taxon>
    </lineage>
</organism>
<keyword evidence="15" id="KW-0675">Receptor</keyword>
<reference evidence="15" key="1">
    <citation type="submission" date="2022-09" db="EMBL/GenBank/DDBJ databases">
        <title>Intensive care unit water sources are persistently colonized with multi-drug resistant bacteria and are the site of extensive horizontal gene transfer of antibiotic resistance genes.</title>
        <authorList>
            <person name="Diorio-Toth L."/>
        </authorList>
    </citation>
    <scope>NUCLEOTIDE SEQUENCE</scope>
    <source>
        <strain evidence="15">GD03659</strain>
    </source>
</reference>
<dbReference type="AlphaFoldDB" id="A0AA42X379"/>
<dbReference type="GO" id="GO:0006826">
    <property type="term" value="P:iron ion transport"/>
    <property type="evidence" value="ECO:0007669"/>
    <property type="project" value="UniProtKB-KW"/>
</dbReference>
<evidence type="ECO:0000256" key="8">
    <source>
        <dbReference type="ARBA" id="ARBA00023077"/>
    </source>
</evidence>
<keyword evidence="7" id="KW-0406">Ion transport</keyword>
<evidence type="ECO:0000256" key="1">
    <source>
        <dbReference type="ARBA" id="ARBA00004571"/>
    </source>
</evidence>
<evidence type="ECO:0000256" key="7">
    <source>
        <dbReference type="ARBA" id="ARBA00023065"/>
    </source>
</evidence>
<protein>
    <submittedName>
        <fullName evidence="15">TonB-dependent receptor</fullName>
    </submittedName>
</protein>
<dbReference type="Proteomes" id="UP001162318">
    <property type="component" value="Unassembled WGS sequence"/>
</dbReference>
<keyword evidence="6" id="KW-0408">Iron</keyword>
<evidence type="ECO:0000259" key="13">
    <source>
        <dbReference type="Pfam" id="PF00593"/>
    </source>
</evidence>
<comment type="similarity">
    <text evidence="11 12">Belongs to the TonB-dependent receptor family.</text>
</comment>